<feature type="region of interest" description="Disordered" evidence="1">
    <location>
        <begin position="45"/>
        <end position="79"/>
    </location>
</feature>
<evidence type="ECO:0000256" key="1">
    <source>
        <dbReference type="SAM" id="MobiDB-lite"/>
    </source>
</evidence>
<keyword evidence="3" id="KW-1185">Reference proteome</keyword>
<sequence>MSAPSSNSNSNSNTSQGQNASMLAGHAQYAKGYVEETVGNLTGSAAWQESGKKDTEAGIEEMKAAGQQRAEPAPSSIGGRVEVLAGKVAGCEGMEKEGGVRQEKSQ</sequence>
<evidence type="ECO:0008006" key="4">
    <source>
        <dbReference type="Google" id="ProtNLM"/>
    </source>
</evidence>
<dbReference type="AlphaFoldDB" id="A0AAD9T327"/>
<protein>
    <recommendedName>
        <fullName evidence="4">CsbD-like domain-containing protein</fullName>
    </recommendedName>
</protein>
<feature type="region of interest" description="Disordered" evidence="1">
    <location>
        <begin position="1"/>
        <end position="23"/>
    </location>
</feature>
<comment type="caution">
    <text evidence="2">The sequence shown here is derived from an EMBL/GenBank/DDBJ whole genome shotgun (WGS) entry which is preliminary data.</text>
</comment>
<dbReference type="Proteomes" id="UP001285354">
    <property type="component" value="Unassembled WGS sequence"/>
</dbReference>
<organism evidence="2 3">
    <name type="scientific">Diplocarpon rosae</name>
    <dbReference type="NCBI Taxonomy" id="946125"/>
    <lineage>
        <taxon>Eukaryota</taxon>
        <taxon>Fungi</taxon>
        <taxon>Dikarya</taxon>
        <taxon>Ascomycota</taxon>
        <taxon>Pezizomycotina</taxon>
        <taxon>Leotiomycetes</taxon>
        <taxon>Helotiales</taxon>
        <taxon>Drepanopezizaceae</taxon>
        <taxon>Diplocarpon</taxon>
    </lineage>
</organism>
<accession>A0AAD9T327</accession>
<evidence type="ECO:0000313" key="3">
    <source>
        <dbReference type="Proteomes" id="UP001285354"/>
    </source>
</evidence>
<evidence type="ECO:0000313" key="2">
    <source>
        <dbReference type="EMBL" id="KAK2627712.1"/>
    </source>
</evidence>
<gene>
    <name evidence="2" type="ORF">QTJ16_002358</name>
</gene>
<reference evidence="2" key="1">
    <citation type="submission" date="2023-06" db="EMBL/GenBank/DDBJ databases">
        <title>Draft genome of Marssonina rosae.</title>
        <authorList>
            <person name="Cheng Q."/>
        </authorList>
    </citation>
    <scope>NUCLEOTIDE SEQUENCE</scope>
    <source>
        <strain evidence="2">R4</strain>
    </source>
</reference>
<feature type="compositionally biased region" description="Low complexity" evidence="1">
    <location>
        <begin position="1"/>
        <end position="21"/>
    </location>
</feature>
<proteinExistence type="predicted"/>
<dbReference type="EMBL" id="JAUBYV010000003">
    <property type="protein sequence ID" value="KAK2627712.1"/>
    <property type="molecule type" value="Genomic_DNA"/>
</dbReference>
<feature type="compositionally biased region" description="Basic and acidic residues" evidence="1">
    <location>
        <begin position="50"/>
        <end position="63"/>
    </location>
</feature>
<name>A0AAD9T327_9HELO</name>